<dbReference type="EMBL" id="CATNWA010015843">
    <property type="protein sequence ID" value="CAI9587373.1"/>
    <property type="molecule type" value="Genomic_DNA"/>
</dbReference>
<evidence type="ECO:0000313" key="1">
    <source>
        <dbReference type="EMBL" id="CAI9587373.1"/>
    </source>
</evidence>
<keyword evidence="2" id="KW-1185">Reference proteome</keyword>
<comment type="caution">
    <text evidence="1">The sequence shown here is derived from an EMBL/GenBank/DDBJ whole genome shotgun (WGS) entry which is preliminary data.</text>
</comment>
<sequence length="50" mass="5772">YKRPPRPLLVLAPWERAAPRSGSRCVLRTQWNTDRCTVIQSVITTCEICE</sequence>
<evidence type="ECO:0000313" key="2">
    <source>
        <dbReference type="Proteomes" id="UP001162483"/>
    </source>
</evidence>
<organism evidence="1 2">
    <name type="scientific">Staurois parvus</name>
    <dbReference type="NCBI Taxonomy" id="386267"/>
    <lineage>
        <taxon>Eukaryota</taxon>
        <taxon>Metazoa</taxon>
        <taxon>Chordata</taxon>
        <taxon>Craniata</taxon>
        <taxon>Vertebrata</taxon>
        <taxon>Euteleostomi</taxon>
        <taxon>Amphibia</taxon>
        <taxon>Batrachia</taxon>
        <taxon>Anura</taxon>
        <taxon>Neobatrachia</taxon>
        <taxon>Ranoidea</taxon>
        <taxon>Ranidae</taxon>
        <taxon>Staurois</taxon>
    </lineage>
</organism>
<protein>
    <submittedName>
        <fullName evidence="1">Uncharacterized protein</fullName>
    </submittedName>
</protein>
<accession>A0ABN9EVK7</accession>
<name>A0ABN9EVK7_9NEOB</name>
<reference evidence="1" key="1">
    <citation type="submission" date="2023-05" db="EMBL/GenBank/DDBJ databases">
        <authorList>
            <person name="Stuckert A."/>
        </authorList>
    </citation>
    <scope>NUCLEOTIDE SEQUENCE</scope>
</reference>
<dbReference type="Proteomes" id="UP001162483">
    <property type="component" value="Unassembled WGS sequence"/>
</dbReference>
<proteinExistence type="predicted"/>
<gene>
    <name evidence="1" type="ORF">SPARVUS_LOCUS10552891</name>
</gene>
<feature type="non-terminal residue" evidence="1">
    <location>
        <position position="1"/>
    </location>
</feature>